<evidence type="ECO:0000256" key="1">
    <source>
        <dbReference type="ARBA" id="ARBA00000832"/>
    </source>
</evidence>
<accession>A0ABV3R3L6</accession>
<sequence>MAYDMHRFASRAELADSLATTIAGRLADAIAARGAAFIAVSGGSTPALLFAALSRSAIDWKRVTVTLIDERLVPADSPRSNAKLVADRLLQGPAAAARFVPLYHGTDAGDEAAELARAELAPLPWPLDVAVLGMGGDGHTASFFPDAADLADLLAADAGLLALPVEAASAGELRLTLTLGKIVEAGLLALHIEGAEKLGVLERALAGEDLPIRAAFEASPRPVEIFWAQ</sequence>
<dbReference type="Pfam" id="PF01182">
    <property type="entry name" value="Glucosamine_iso"/>
    <property type="match status" value="1"/>
</dbReference>
<dbReference type="SUPFAM" id="SSF100950">
    <property type="entry name" value="NagB/RpiA/CoA transferase-like"/>
    <property type="match status" value="1"/>
</dbReference>
<evidence type="ECO:0000256" key="4">
    <source>
        <dbReference type="ARBA" id="ARBA00010662"/>
    </source>
</evidence>
<evidence type="ECO:0000256" key="5">
    <source>
        <dbReference type="ARBA" id="ARBA00013198"/>
    </source>
</evidence>
<dbReference type="CDD" id="cd01400">
    <property type="entry name" value="6PGL"/>
    <property type="match status" value="1"/>
</dbReference>
<comment type="caution">
    <text evidence="9">The sequence shown here is derived from an EMBL/GenBank/DDBJ whole genome shotgun (WGS) entry which is preliminary data.</text>
</comment>
<comment type="pathway">
    <text evidence="3 7">Carbohydrate degradation; pentose phosphate pathway; D-ribulose 5-phosphate from D-glucose 6-phosphate (oxidative stage): step 2/3.</text>
</comment>
<dbReference type="RefSeq" id="WP_367725039.1">
    <property type="nucleotide sequence ID" value="NZ_JBFOCH010000028.1"/>
</dbReference>
<comment type="similarity">
    <text evidence="4 7">Belongs to the glucosamine/galactosamine-6-phosphate isomerase family. 6-phosphogluconolactonase subfamily.</text>
</comment>
<evidence type="ECO:0000256" key="2">
    <source>
        <dbReference type="ARBA" id="ARBA00002681"/>
    </source>
</evidence>
<evidence type="ECO:0000256" key="6">
    <source>
        <dbReference type="ARBA" id="ARBA00020337"/>
    </source>
</evidence>
<comment type="catalytic activity">
    <reaction evidence="1 7">
        <text>6-phospho-D-glucono-1,5-lactone + H2O = 6-phospho-D-gluconate + H(+)</text>
        <dbReference type="Rhea" id="RHEA:12556"/>
        <dbReference type="ChEBI" id="CHEBI:15377"/>
        <dbReference type="ChEBI" id="CHEBI:15378"/>
        <dbReference type="ChEBI" id="CHEBI:57955"/>
        <dbReference type="ChEBI" id="CHEBI:58759"/>
        <dbReference type="EC" id="3.1.1.31"/>
    </reaction>
</comment>
<evidence type="ECO:0000256" key="3">
    <source>
        <dbReference type="ARBA" id="ARBA00004961"/>
    </source>
</evidence>
<dbReference type="PANTHER" id="PTHR11054">
    <property type="entry name" value="6-PHOSPHOGLUCONOLACTONASE"/>
    <property type="match status" value="1"/>
</dbReference>
<dbReference type="PANTHER" id="PTHR11054:SF0">
    <property type="entry name" value="6-PHOSPHOGLUCONOLACTONASE"/>
    <property type="match status" value="1"/>
</dbReference>
<dbReference type="GO" id="GO:0017057">
    <property type="term" value="F:6-phosphogluconolactonase activity"/>
    <property type="evidence" value="ECO:0007669"/>
    <property type="project" value="UniProtKB-EC"/>
</dbReference>
<proteinExistence type="inferred from homology"/>
<dbReference type="EMBL" id="JBFOCI010000005">
    <property type="protein sequence ID" value="MEW9807758.1"/>
    <property type="molecule type" value="Genomic_DNA"/>
</dbReference>
<evidence type="ECO:0000256" key="7">
    <source>
        <dbReference type="RuleBase" id="RU365095"/>
    </source>
</evidence>
<gene>
    <name evidence="7 9" type="primary">pgl</name>
    <name evidence="9" type="ORF">ABUE31_17345</name>
</gene>
<evidence type="ECO:0000313" key="10">
    <source>
        <dbReference type="Proteomes" id="UP001556196"/>
    </source>
</evidence>
<dbReference type="InterPro" id="IPR037171">
    <property type="entry name" value="NagB/RpiA_transferase-like"/>
</dbReference>
<evidence type="ECO:0000313" key="9">
    <source>
        <dbReference type="EMBL" id="MEW9807758.1"/>
    </source>
</evidence>
<dbReference type="InterPro" id="IPR006148">
    <property type="entry name" value="Glc/Gal-6P_isomerase"/>
</dbReference>
<protein>
    <recommendedName>
        <fullName evidence="6 7">6-phosphogluconolactonase</fullName>
        <shortName evidence="7">6PGL</shortName>
        <ecNumber evidence="5 7">3.1.1.31</ecNumber>
    </recommendedName>
</protein>
<dbReference type="NCBIfam" id="TIGR01198">
    <property type="entry name" value="pgl"/>
    <property type="match status" value="1"/>
</dbReference>
<dbReference type="InterPro" id="IPR005900">
    <property type="entry name" value="6-phosphogluconolactonase_DevB"/>
</dbReference>
<dbReference type="Gene3D" id="3.40.50.1360">
    <property type="match status" value="1"/>
</dbReference>
<organism evidence="9 10">
    <name type="scientific">Mesorhizobium marinum</name>
    <dbReference type="NCBI Taxonomy" id="3228790"/>
    <lineage>
        <taxon>Bacteria</taxon>
        <taxon>Pseudomonadati</taxon>
        <taxon>Pseudomonadota</taxon>
        <taxon>Alphaproteobacteria</taxon>
        <taxon>Hyphomicrobiales</taxon>
        <taxon>Phyllobacteriaceae</taxon>
        <taxon>Mesorhizobium</taxon>
    </lineage>
</organism>
<evidence type="ECO:0000259" key="8">
    <source>
        <dbReference type="Pfam" id="PF01182"/>
    </source>
</evidence>
<comment type="function">
    <text evidence="2 7">Hydrolysis of 6-phosphogluconolactone to 6-phosphogluconate.</text>
</comment>
<reference evidence="9 10" key="1">
    <citation type="submission" date="2024-06" db="EMBL/GenBank/DDBJ databases">
        <authorList>
            <person name="Tuo L."/>
        </authorList>
    </citation>
    <scope>NUCLEOTIDE SEQUENCE [LARGE SCALE GENOMIC DNA]</scope>
    <source>
        <strain evidence="9 10">ZMM04-5</strain>
    </source>
</reference>
<feature type="domain" description="Glucosamine/galactosamine-6-phosphate isomerase" evidence="8">
    <location>
        <begin position="10"/>
        <end position="215"/>
    </location>
</feature>
<keyword evidence="7 9" id="KW-0378">Hydrolase</keyword>
<dbReference type="EC" id="3.1.1.31" evidence="5 7"/>
<dbReference type="InterPro" id="IPR039104">
    <property type="entry name" value="6PGL"/>
</dbReference>
<keyword evidence="10" id="KW-1185">Reference proteome</keyword>
<dbReference type="Proteomes" id="UP001556196">
    <property type="component" value="Unassembled WGS sequence"/>
</dbReference>
<name>A0ABV3R3L6_9HYPH</name>